<dbReference type="InterPro" id="IPR013686">
    <property type="entry name" value="Polypept-transport_assoc_ShlB"/>
</dbReference>
<keyword evidence="3" id="KW-0998">Cell outer membrane</keyword>
<dbReference type="Pfam" id="PF03865">
    <property type="entry name" value="ShlB"/>
    <property type="match status" value="1"/>
</dbReference>
<dbReference type="KEGG" id="meg:DKB62_01160"/>
<reference evidence="8 9" key="1">
    <citation type="submission" date="2018-05" db="EMBL/GenBank/DDBJ databases">
        <title>Complete genome sequence of Megasphaera sp. AJH120T, isolated from the ceca of a chicken.</title>
        <authorList>
            <person name="Maki J."/>
            <person name="Looft T."/>
        </authorList>
    </citation>
    <scope>NUCLEOTIDE SEQUENCE [LARGE SCALE GENOMIC DNA]</scope>
    <source>
        <strain evidence="8 9">AJH120</strain>
    </source>
</reference>
<accession>A0A346AWP6</accession>
<evidence type="ECO:0000256" key="4">
    <source>
        <dbReference type="SAM" id="SignalP"/>
    </source>
</evidence>
<keyword evidence="4" id="KW-0732">Signal</keyword>
<dbReference type="PANTHER" id="PTHR34597">
    <property type="entry name" value="SLR1661 PROTEIN"/>
    <property type="match status" value="1"/>
</dbReference>
<dbReference type="GO" id="GO:0046819">
    <property type="term" value="P:protein secretion by the type V secretion system"/>
    <property type="evidence" value="ECO:0007669"/>
    <property type="project" value="TreeGrafter"/>
</dbReference>
<gene>
    <name evidence="8" type="ORF">DKB62_01160</name>
</gene>
<dbReference type="InterPro" id="IPR005565">
    <property type="entry name" value="Hemolysn_activator_HlyB_C"/>
</dbReference>
<organism evidence="8 9">
    <name type="scientific">Megasphaera stantonii</name>
    <dbReference type="NCBI Taxonomy" id="2144175"/>
    <lineage>
        <taxon>Bacteria</taxon>
        <taxon>Bacillati</taxon>
        <taxon>Bacillota</taxon>
        <taxon>Negativicutes</taxon>
        <taxon>Veillonellales</taxon>
        <taxon>Veillonellaceae</taxon>
        <taxon>Megasphaera</taxon>
    </lineage>
</organism>
<name>A0A346AWP6_9FIRM</name>
<dbReference type="GO" id="GO:0008320">
    <property type="term" value="F:protein transmembrane transporter activity"/>
    <property type="evidence" value="ECO:0007669"/>
    <property type="project" value="TreeGrafter"/>
</dbReference>
<dbReference type="OrthoDB" id="290122at2"/>
<dbReference type="Pfam" id="PF08479">
    <property type="entry name" value="POTRA_2"/>
    <property type="match status" value="1"/>
</dbReference>
<feature type="signal peptide" evidence="4">
    <location>
        <begin position="1"/>
        <end position="24"/>
    </location>
</feature>
<dbReference type="PIRSF" id="PIRSF029745">
    <property type="entry name" value="FhaC"/>
    <property type="match status" value="1"/>
</dbReference>
<keyword evidence="1" id="KW-1134">Transmembrane beta strand</keyword>
<dbReference type="Gene3D" id="2.40.160.50">
    <property type="entry name" value="membrane protein fhac: a member of the omp85/tpsb transporter family"/>
    <property type="match status" value="1"/>
</dbReference>
<feature type="domain" description="Haemolysin activator HlyB C-terminal" evidence="5">
    <location>
        <begin position="210"/>
        <end position="525"/>
    </location>
</feature>
<feature type="domain" description="Polypeptide-transport-associated ShlB-type" evidence="6">
    <location>
        <begin position="77"/>
        <end position="151"/>
    </location>
</feature>
<keyword evidence="1" id="KW-0472">Membrane</keyword>
<dbReference type="InterPro" id="IPR027282">
    <property type="entry name" value="TPS"/>
</dbReference>
<evidence type="ECO:0000256" key="3">
    <source>
        <dbReference type="ARBA" id="ARBA00023237"/>
    </source>
</evidence>
<dbReference type="AlphaFoldDB" id="A0A346AWP6"/>
<evidence type="ECO:0000259" key="6">
    <source>
        <dbReference type="Pfam" id="PF08479"/>
    </source>
</evidence>
<evidence type="ECO:0000313" key="9">
    <source>
        <dbReference type="Proteomes" id="UP000254337"/>
    </source>
</evidence>
<sequence>MSKTKRQIALVCSMVLLGSVAAQAASVSPMTQQEQLEQARLADEARSERLQRPGRVEIEGIPALETAMPPAPGGPSFYIRQIRLEGMEPEFLFLYEKVADYEHREMNLATINEVARSLNQMLLDRGYATSRVIIPEQKLEHGMLSLVVQPGRIHKFIYSKDSYDITWRTAFPCREGDILNVRQLEQGIEQMQGVSSQTVSMRLLPAAKAGMSDIELTVTRTKPFHGLLSVDDSGLSSTGRLQLNANIAIDSPFYANDLLQVGFNGDGAMDGYERGTRSQSIYYRIPYGRESFSISYYRYKYHQTVHSIPYDFISGGETDVTTLTWEHLMSRDQRSKASFDVSLRKRNSHNFINDVEIPIQTLHTTALEVGISKVLYGQNYTVYGRVGHRMGLGWFGAMPENDYADGPKTRYHMWLFDFDYQRPFTMGHRPAIYTASFHGQWTMAGDKLYGVDMISMGNRYTVRGFDGEYTLMSESGWYLRNELASSVPKLHSDIYIGIDVGKVYGPSTEDLVGKNIAGAVLGMRGSFSSGLSYDVFAGLPIYKPDGYHTEHVTSGFTFSWRF</sequence>
<dbReference type="PANTHER" id="PTHR34597:SF3">
    <property type="entry name" value="OUTER MEMBRANE TRANSPORTER CDIB"/>
    <property type="match status" value="1"/>
</dbReference>
<keyword evidence="9" id="KW-1185">Reference proteome</keyword>
<dbReference type="InterPro" id="IPR035251">
    <property type="entry name" value="ShlB_POTRA"/>
</dbReference>
<evidence type="ECO:0000259" key="7">
    <source>
        <dbReference type="Pfam" id="PF17287"/>
    </source>
</evidence>
<dbReference type="GO" id="GO:0098046">
    <property type="term" value="C:type V protein secretion system complex"/>
    <property type="evidence" value="ECO:0007669"/>
    <property type="project" value="TreeGrafter"/>
</dbReference>
<dbReference type="Proteomes" id="UP000254337">
    <property type="component" value="Chromosome"/>
</dbReference>
<keyword evidence="2" id="KW-0812">Transmembrane</keyword>
<dbReference type="InterPro" id="IPR051544">
    <property type="entry name" value="TPS_OM_transporter"/>
</dbReference>
<dbReference type="Pfam" id="PF17287">
    <property type="entry name" value="POTRA_3"/>
    <property type="match status" value="1"/>
</dbReference>
<feature type="domain" description="ShlB POTRA" evidence="7">
    <location>
        <begin position="153"/>
        <end position="205"/>
    </location>
</feature>
<evidence type="ECO:0000313" key="8">
    <source>
        <dbReference type="EMBL" id="AXL20289.1"/>
    </source>
</evidence>
<dbReference type="Gene3D" id="3.10.20.310">
    <property type="entry name" value="membrane protein fhac"/>
    <property type="match status" value="1"/>
</dbReference>
<evidence type="ECO:0000256" key="1">
    <source>
        <dbReference type="ARBA" id="ARBA00022452"/>
    </source>
</evidence>
<evidence type="ECO:0000259" key="5">
    <source>
        <dbReference type="Pfam" id="PF03865"/>
    </source>
</evidence>
<dbReference type="EMBL" id="CP029462">
    <property type="protein sequence ID" value="AXL20289.1"/>
    <property type="molecule type" value="Genomic_DNA"/>
</dbReference>
<evidence type="ECO:0000256" key="2">
    <source>
        <dbReference type="ARBA" id="ARBA00022692"/>
    </source>
</evidence>
<feature type="chain" id="PRO_5017013261" evidence="4">
    <location>
        <begin position="25"/>
        <end position="562"/>
    </location>
</feature>
<protein>
    <submittedName>
        <fullName evidence="8">ShlB/FhaC/HecB family hemolysin secretion/activation protein</fullName>
    </submittedName>
</protein>
<dbReference type="RefSeq" id="WP_107195595.1">
    <property type="nucleotide sequence ID" value="NZ_CP029462.1"/>
</dbReference>
<proteinExistence type="predicted"/>